<evidence type="ECO:0000256" key="1">
    <source>
        <dbReference type="SAM" id="MobiDB-lite"/>
    </source>
</evidence>
<evidence type="ECO:0000313" key="3">
    <source>
        <dbReference type="Proteomes" id="UP000192634"/>
    </source>
</evidence>
<feature type="compositionally biased region" description="Basic and acidic residues" evidence="1">
    <location>
        <begin position="34"/>
        <end position="50"/>
    </location>
</feature>
<proteinExistence type="predicted"/>
<accession>A0A1W1Z990</accession>
<feature type="compositionally biased region" description="Basic and acidic residues" evidence="1">
    <location>
        <begin position="181"/>
        <end position="198"/>
    </location>
</feature>
<gene>
    <name evidence="2" type="ORF">SAMN06296429_103215</name>
</gene>
<sequence>MRLVTDLHRPDRGRRTDSPEHLLRSPDPSAVGPFDRRCHGRRAEHSDLRGQRRCLRGQKGLERPASAGATRSHAAPSNDACELWAWPAPYAARSRSPTIAARDGQPDTRPTCSSPPSPRQPRSGGDLPTTPPHPSSASTRPSCPPTPRGYPRRCPTGHRRMGRPVQPHPAPSLVRLPTPSRVRDPATPHPHDLAENPRRRTQPPLKPGAGSLRGPSRPTGRPTNSDLNPPSLLQTVARPPVRACHAREAGPSPSPPMLIARRRRWL</sequence>
<feature type="region of interest" description="Disordered" evidence="1">
    <location>
        <begin position="95"/>
        <end position="266"/>
    </location>
</feature>
<organism evidence="2 3">
    <name type="scientific">Janibacter indicus</name>
    <dbReference type="NCBI Taxonomy" id="857417"/>
    <lineage>
        <taxon>Bacteria</taxon>
        <taxon>Bacillati</taxon>
        <taxon>Actinomycetota</taxon>
        <taxon>Actinomycetes</taxon>
        <taxon>Micrococcales</taxon>
        <taxon>Intrasporangiaceae</taxon>
        <taxon>Janibacter</taxon>
    </lineage>
</organism>
<reference evidence="2 3" key="1">
    <citation type="submission" date="2017-04" db="EMBL/GenBank/DDBJ databases">
        <authorList>
            <person name="Afonso C.L."/>
            <person name="Miller P.J."/>
            <person name="Scott M.A."/>
            <person name="Spackman E."/>
            <person name="Goraichik I."/>
            <person name="Dimitrov K.M."/>
            <person name="Suarez D.L."/>
            <person name="Swayne D.E."/>
        </authorList>
    </citation>
    <scope>NUCLEOTIDE SEQUENCE [LARGE SCALE GENOMIC DNA]</scope>
    <source>
        <strain evidence="2 3">CGMCC 1.12511</strain>
    </source>
</reference>
<feature type="compositionally biased region" description="Basic and acidic residues" evidence="1">
    <location>
        <begin position="1"/>
        <end position="24"/>
    </location>
</feature>
<dbReference type="EMBL" id="FWXN01000003">
    <property type="protein sequence ID" value="SMC44975.1"/>
    <property type="molecule type" value="Genomic_DNA"/>
</dbReference>
<evidence type="ECO:0000313" key="2">
    <source>
        <dbReference type="EMBL" id="SMC44975.1"/>
    </source>
</evidence>
<dbReference type="Proteomes" id="UP000192634">
    <property type="component" value="Unassembled WGS sequence"/>
</dbReference>
<feature type="region of interest" description="Disordered" evidence="1">
    <location>
        <begin position="1"/>
        <end position="79"/>
    </location>
</feature>
<protein>
    <submittedName>
        <fullName evidence="2">Uncharacterized protein</fullName>
    </submittedName>
</protein>
<feature type="compositionally biased region" description="Polar residues" evidence="1">
    <location>
        <begin position="221"/>
        <end position="234"/>
    </location>
</feature>
<dbReference type="AlphaFoldDB" id="A0A1W1Z990"/>
<name>A0A1W1Z990_9MICO</name>